<dbReference type="OrthoDB" id="3030707at2759"/>
<dbReference type="Proteomes" id="UP000307440">
    <property type="component" value="Unassembled WGS sequence"/>
</dbReference>
<dbReference type="Pfam" id="PF08843">
    <property type="entry name" value="AbiEii"/>
    <property type="match status" value="1"/>
</dbReference>
<dbReference type="EMBL" id="ML210170">
    <property type="protein sequence ID" value="TFK26908.1"/>
    <property type="molecule type" value="Genomic_DNA"/>
</dbReference>
<name>A0A5C3L2I0_COPMA</name>
<accession>A0A5C3L2I0</accession>
<gene>
    <name evidence="1" type="ORF">FA15DRAFT_702484</name>
</gene>
<reference evidence="1 2" key="1">
    <citation type="journal article" date="2019" name="Nat. Ecol. Evol.">
        <title>Megaphylogeny resolves global patterns of mushroom evolution.</title>
        <authorList>
            <person name="Varga T."/>
            <person name="Krizsan K."/>
            <person name="Foldi C."/>
            <person name="Dima B."/>
            <person name="Sanchez-Garcia M."/>
            <person name="Sanchez-Ramirez S."/>
            <person name="Szollosi G.J."/>
            <person name="Szarkandi J.G."/>
            <person name="Papp V."/>
            <person name="Albert L."/>
            <person name="Andreopoulos W."/>
            <person name="Angelini C."/>
            <person name="Antonin V."/>
            <person name="Barry K.W."/>
            <person name="Bougher N.L."/>
            <person name="Buchanan P."/>
            <person name="Buyck B."/>
            <person name="Bense V."/>
            <person name="Catcheside P."/>
            <person name="Chovatia M."/>
            <person name="Cooper J."/>
            <person name="Damon W."/>
            <person name="Desjardin D."/>
            <person name="Finy P."/>
            <person name="Geml J."/>
            <person name="Haridas S."/>
            <person name="Hughes K."/>
            <person name="Justo A."/>
            <person name="Karasinski D."/>
            <person name="Kautmanova I."/>
            <person name="Kiss B."/>
            <person name="Kocsube S."/>
            <person name="Kotiranta H."/>
            <person name="LaButti K.M."/>
            <person name="Lechner B.E."/>
            <person name="Liimatainen K."/>
            <person name="Lipzen A."/>
            <person name="Lukacs Z."/>
            <person name="Mihaltcheva S."/>
            <person name="Morgado L.N."/>
            <person name="Niskanen T."/>
            <person name="Noordeloos M.E."/>
            <person name="Ohm R.A."/>
            <person name="Ortiz-Santana B."/>
            <person name="Ovrebo C."/>
            <person name="Racz N."/>
            <person name="Riley R."/>
            <person name="Savchenko A."/>
            <person name="Shiryaev A."/>
            <person name="Soop K."/>
            <person name="Spirin V."/>
            <person name="Szebenyi C."/>
            <person name="Tomsovsky M."/>
            <person name="Tulloss R.E."/>
            <person name="Uehling J."/>
            <person name="Grigoriev I.V."/>
            <person name="Vagvolgyi C."/>
            <person name="Papp T."/>
            <person name="Martin F.M."/>
            <person name="Miettinen O."/>
            <person name="Hibbett D.S."/>
            <person name="Nagy L.G."/>
        </authorList>
    </citation>
    <scope>NUCLEOTIDE SEQUENCE [LARGE SCALE GENOMIC DNA]</scope>
    <source>
        <strain evidence="1 2">CBS 121175</strain>
    </source>
</reference>
<sequence length="208" mass="23506">MAVTTSALGPFFKAMKAVLGPQAAASTTVSVPGGLYLQHLKLRETNDIDVFLKGVGTTHINRLKLRDDIHNFDGNFTQNYEKGGGLTWRDPVTKQIIPIDIIDEWVTKFVPSGLPLDRVSETTVPWPKPDEVIKMKILSAEDREDDNKKMRDLDDVRALLLKVGVSMQYKDNAEKAAFRASLDDSLLYYLKKDASWSAQEWKRRLNLE</sequence>
<keyword evidence="2" id="KW-1185">Reference proteome</keyword>
<dbReference type="InterPro" id="IPR014942">
    <property type="entry name" value="AbiEii"/>
</dbReference>
<organism evidence="1 2">
    <name type="scientific">Coprinopsis marcescibilis</name>
    <name type="common">Agaric fungus</name>
    <name type="synonym">Psathyrella marcescibilis</name>
    <dbReference type="NCBI Taxonomy" id="230819"/>
    <lineage>
        <taxon>Eukaryota</taxon>
        <taxon>Fungi</taxon>
        <taxon>Dikarya</taxon>
        <taxon>Basidiomycota</taxon>
        <taxon>Agaricomycotina</taxon>
        <taxon>Agaricomycetes</taxon>
        <taxon>Agaricomycetidae</taxon>
        <taxon>Agaricales</taxon>
        <taxon>Agaricineae</taxon>
        <taxon>Psathyrellaceae</taxon>
        <taxon>Coprinopsis</taxon>
    </lineage>
</organism>
<protein>
    <submittedName>
        <fullName evidence="1">Uncharacterized protein</fullName>
    </submittedName>
</protein>
<evidence type="ECO:0000313" key="1">
    <source>
        <dbReference type="EMBL" id="TFK26908.1"/>
    </source>
</evidence>
<evidence type="ECO:0000313" key="2">
    <source>
        <dbReference type="Proteomes" id="UP000307440"/>
    </source>
</evidence>
<dbReference type="AlphaFoldDB" id="A0A5C3L2I0"/>
<proteinExistence type="predicted"/>